<dbReference type="Gene3D" id="2.60.210.10">
    <property type="entry name" value="Apoptosis, Tumor Necrosis Factor Receptor Associated Protein 2, Chain A"/>
    <property type="match status" value="1"/>
</dbReference>
<evidence type="ECO:0000256" key="3">
    <source>
        <dbReference type="SAM" id="Phobius"/>
    </source>
</evidence>
<keyword evidence="3" id="KW-0472">Membrane</keyword>
<dbReference type="InterPro" id="IPR000998">
    <property type="entry name" value="MAM_dom"/>
</dbReference>
<dbReference type="InterPro" id="IPR001506">
    <property type="entry name" value="Peptidase_M12A"/>
</dbReference>
<dbReference type="Pfam" id="PF00629">
    <property type="entry name" value="MAM"/>
    <property type="match status" value="1"/>
</dbReference>
<comment type="caution">
    <text evidence="1">Lacks conserved residue(s) required for the propagation of feature annotation.</text>
</comment>
<keyword evidence="3" id="KW-1133">Transmembrane helix</keyword>
<keyword evidence="2" id="KW-0645">Protease</keyword>
<feature type="domain" description="Peptidase M12A" evidence="5">
    <location>
        <begin position="1"/>
        <end position="65"/>
    </location>
</feature>
<keyword evidence="2" id="KW-0479">Metal-binding</keyword>
<dbReference type="SUPFAM" id="SSF49899">
    <property type="entry name" value="Concanavalin A-like lectins/glucanases"/>
    <property type="match status" value="1"/>
</dbReference>
<keyword evidence="2" id="KW-0378">Hydrolase</keyword>
<dbReference type="InterPro" id="IPR008974">
    <property type="entry name" value="TRAF-like"/>
</dbReference>
<evidence type="ECO:0000259" key="5">
    <source>
        <dbReference type="PROSITE" id="PS51864"/>
    </source>
</evidence>
<keyword evidence="2" id="KW-0862">Zinc</keyword>
<accession>A0A974HGK7</accession>
<evidence type="ECO:0000313" key="7">
    <source>
        <dbReference type="Proteomes" id="UP000694892"/>
    </source>
</evidence>
<evidence type="ECO:0000256" key="2">
    <source>
        <dbReference type="RuleBase" id="RU361183"/>
    </source>
</evidence>
<evidence type="ECO:0000313" key="6">
    <source>
        <dbReference type="EMBL" id="OCT76771.1"/>
    </source>
</evidence>
<keyword evidence="3" id="KW-0812">Transmembrane</keyword>
<feature type="transmembrane region" description="Helical" evidence="3">
    <location>
        <begin position="461"/>
        <end position="478"/>
    </location>
</feature>
<proteinExistence type="predicted"/>
<dbReference type="EMBL" id="CM004476">
    <property type="protein sequence ID" value="OCT76771.1"/>
    <property type="molecule type" value="Genomic_DNA"/>
</dbReference>
<dbReference type="PRINTS" id="PR00480">
    <property type="entry name" value="ASTACIN"/>
</dbReference>
<dbReference type="EC" id="3.4.24.-" evidence="2"/>
<gene>
    <name evidence="6" type="ORF">XELAEV_18031974mg</name>
</gene>
<feature type="non-terminal residue" evidence="6">
    <location>
        <position position="498"/>
    </location>
</feature>
<protein>
    <recommendedName>
        <fullName evidence="2">Metalloendopeptidase</fullName>
        <ecNumber evidence="2">3.4.24.-</ecNumber>
    </recommendedName>
</protein>
<dbReference type="Pfam" id="PF01400">
    <property type="entry name" value="Astacin"/>
    <property type="match status" value="1"/>
</dbReference>
<dbReference type="FunFam" id="2.60.120.200:FF:000037">
    <property type="entry name" value="Meprin A subunit"/>
    <property type="match status" value="1"/>
</dbReference>
<dbReference type="Gene3D" id="3.40.390.10">
    <property type="entry name" value="Collagenase (Catalytic Domain)"/>
    <property type="match status" value="1"/>
</dbReference>
<dbReference type="PROSITE" id="PS51864">
    <property type="entry name" value="ASTACIN"/>
    <property type="match status" value="1"/>
</dbReference>
<dbReference type="GO" id="GO:0046872">
    <property type="term" value="F:metal ion binding"/>
    <property type="evidence" value="ECO:0007669"/>
    <property type="project" value="UniProtKB-KW"/>
</dbReference>
<dbReference type="PANTHER" id="PTHR10127">
    <property type="entry name" value="DISCOIDIN, CUB, EGF, LAMININ , AND ZINC METALLOPROTEASE DOMAIN CONTAINING"/>
    <property type="match status" value="1"/>
</dbReference>
<organism evidence="6 7">
    <name type="scientific">Xenopus laevis</name>
    <name type="common">African clawed frog</name>
    <dbReference type="NCBI Taxonomy" id="8355"/>
    <lineage>
        <taxon>Eukaryota</taxon>
        <taxon>Metazoa</taxon>
        <taxon>Chordata</taxon>
        <taxon>Craniata</taxon>
        <taxon>Vertebrata</taxon>
        <taxon>Euteleostomi</taxon>
        <taxon>Amphibia</taxon>
        <taxon>Batrachia</taxon>
        <taxon>Anura</taxon>
        <taxon>Pipoidea</taxon>
        <taxon>Pipidae</taxon>
        <taxon>Xenopodinae</taxon>
        <taxon>Xenopus</taxon>
        <taxon>Xenopus</taxon>
    </lineage>
</organism>
<comment type="cofactor">
    <cofactor evidence="2">
        <name>Zn(2+)</name>
        <dbReference type="ChEBI" id="CHEBI:29105"/>
    </cofactor>
    <text evidence="2">Binds 1 zinc ion per subunit.</text>
</comment>
<dbReference type="FunFam" id="2.60.210.10:FF:000009">
    <property type="entry name" value="Meprin A subunit"/>
    <property type="match status" value="1"/>
</dbReference>
<dbReference type="PRINTS" id="PR00020">
    <property type="entry name" value="MAMDOMAIN"/>
</dbReference>
<feature type="domain" description="MAM" evidence="4">
    <location>
        <begin position="72"/>
        <end position="238"/>
    </location>
</feature>
<dbReference type="InterPro" id="IPR013320">
    <property type="entry name" value="ConA-like_dom_sf"/>
</dbReference>
<sequence length="498" mass="56140">MHNDTDSLNVPYDYTSLMHYKTTDFRNGTEPTIVTKDPAFNDVIGQGMNFSDYDLEKLNRLYKCSSSITFMDTCTFEVNNICGMIQGTGDNGDWNCVLHSAAGPSNDHTHLGTCTDSGYYMHFSTSTGNAGEKAVLESRLFYPKGGDQCLEFFYYYNGNENDALNIWIREYTEASPNGTLTFITSIKGNPSEYWQLHHVSLNVKNKFRVVFEGVKGNGPSNGGFAIDDINLSEAVCPHSIWHIRNFMNESLKENGKLFSPPFYSQDGYAYLVQAILNDPADNPYNLRINFHLISGANDDTLQWPCSLKQATMEFMDQNPDIRKRMSNQRSITIDPTQVSSNGVLLWDKPANIGNPTTFPNGTQFFLGPGSGQYFRLDKHHSRDFLKGGDVYILVSLKDISHLNASQPTPIPTNTQPTEVHKECEDYGCKNDGICVLENRTPVCRCKVTKDWWYVGERRKEMTIFAVMLIITLTSVFCLKKKHKKQLASTGKAETTENV</sequence>
<dbReference type="PROSITE" id="PS50060">
    <property type="entry name" value="MAM_2"/>
    <property type="match status" value="1"/>
</dbReference>
<dbReference type="CDD" id="cd06263">
    <property type="entry name" value="MAM"/>
    <property type="match status" value="1"/>
</dbReference>
<dbReference type="InterPro" id="IPR002083">
    <property type="entry name" value="MATH/TRAF_dom"/>
</dbReference>
<dbReference type="GO" id="GO:0006508">
    <property type="term" value="P:proteolysis"/>
    <property type="evidence" value="ECO:0007669"/>
    <property type="project" value="UniProtKB-KW"/>
</dbReference>
<dbReference type="PROSITE" id="PS00740">
    <property type="entry name" value="MAM_1"/>
    <property type="match status" value="1"/>
</dbReference>
<dbReference type="Pfam" id="PF22486">
    <property type="entry name" value="MATH_2"/>
    <property type="match status" value="1"/>
</dbReference>
<name>A0A974HGK7_XENLA</name>
<dbReference type="GO" id="GO:0004222">
    <property type="term" value="F:metalloendopeptidase activity"/>
    <property type="evidence" value="ECO:0007669"/>
    <property type="project" value="UniProtKB-UniRule"/>
</dbReference>
<dbReference type="Gene3D" id="2.60.120.200">
    <property type="match status" value="1"/>
</dbReference>
<reference evidence="7" key="1">
    <citation type="journal article" date="2016" name="Nature">
        <title>Genome evolution in the allotetraploid frog Xenopus laevis.</title>
        <authorList>
            <person name="Session A.M."/>
            <person name="Uno Y."/>
            <person name="Kwon T."/>
            <person name="Chapman J.A."/>
            <person name="Toyoda A."/>
            <person name="Takahashi S."/>
            <person name="Fukui A."/>
            <person name="Hikosaka A."/>
            <person name="Suzuki A."/>
            <person name="Kondo M."/>
            <person name="van Heeringen S.J."/>
            <person name="Quigley I."/>
            <person name="Heinz S."/>
            <person name="Ogino H."/>
            <person name="Ochi H."/>
            <person name="Hellsten U."/>
            <person name="Lyons J.B."/>
            <person name="Simakov O."/>
            <person name="Putnam N."/>
            <person name="Stites J."/>
            <person name="Kuroki Y."/>
            <person name="Tanaka T."/>
            <person name="Michiue T."/>
            <person name="Watanabe M."/>
            <person name="Bogdanovic O."/>
            <person name="Lister R."/>
            <person name="Georgiou G."/>
            <person name="Paranjpe S.S."/>
            <person name="van Kruijsbergen I."/>
            <person name="Shu S."/>
            <person name="Carlson J."/>
            <person name="Kinoshita T."/>
            <person name="Ohta Y."/>
            <person name="Mawaribuchi S."/>
            <person name="Jenkins J."/>
            <person name="Grimwood J."/>
            <person name="Schmutz J."/>
            <person name="Mitros T."/>
            <person name="Mozaffari S.V."/>
            <person name="Suzuki Y."/>
            <person name="Haramoto Y."/>
            <person name="Yamamoto T.S."/>
            <person name="Takagi C."/>
            <person name="Heald R."/>
            <person name="Miller K."/>
            <person name="Haudenschild C."/>
            <person name="Kitzman J."/>
            <person name="Nakayama T."/>
            <person name="Izutsu Y."/>
            <person name="Robert J."/>
            <person name="Fortriede J."/>
            <person name="Burns K."/>
            <person name="Lotay V."/>
            <person name="Karimi K."/>
            <person name="Yasuoka Y."/>
            <person name="Dichmann D.S."/>
            <person name="Flajnik M.F."/>
            <person name="Houston D.W."/>
            <person name="Shendure J."/>
            <person name="DuPasquier L."/>
            <person name="Vize P.D."/>
            <person name="Zorn A.M."/>
            <person name="Ito M."/>
            <person name="Marcotte E.M."/>
            <person name="Wallingford J.B."/>
            <person name="Ito Y."/>
            <person name="Asashima M."/>
            <person name="Ueno N."/>
            <person name="Matsuda Y."/>
            <person name="Veenstra G.J."/>
            <person name="Fujiyama A."/>
            <person name="Harland R.M."/>
            <person name="Taira M."/>
            <person name="Rokhsar D.S."/>
        </authorList>
    </citation>
    <scope>NUCLEOTIDE SEQUENCE [LARGE SCALE GENOMIC DNA]</scope>
    <source>
        <strain evidence="7">J</strain>
    </source>
</reference>
<dbReference type="GO" id="GO:0016020">
    <property type="term" value="C:membrane"/>
    <property type="evidence" value="ECO:0007669"/>
    <property type="project" value="InterPro"/>
</dbReference>
<dbReference type="Proteomes" id="UP000694892">
    <property type="component" value="Chromosome 6L"/>
</dbReference>
<dbReference type="SMART" id="SM00137">
    <property type="entry name" value="MAM"/>
    <property type="match status" value="1"/>
</dbReference>
<dbReference type="AlphaFoldDB" id="A0A974HGK7"/>
<dbReference type="OMA" id="SIWHIRN"/>
<dbReference type="SUPFAM" id="SSF49599">
    <property type="entry name" value="TRAF domain-like"/>
    <property type="match status" value="1"/>
</dbReference>
<dbReference type="SUPFAM" id="SSF55486">
    <property type="entry name" value="Metalloproteases ('zincins'), catalytic domain"/>
    <property type="match status" value="1"/>
</dbReference>
<evidence type="ECO:0000259" key="4">
    <source>
        <dbReference type="PROSITE" id="PS50060"/>
    </source>
</evidence>
<dbReference type="InterPro" id="IPR024079">
    <property type="entry name" value="MetalloPept_cat_dom_sf"/>
</dbReference>
<evidence type="ECO:0000256" key="1">
    <source>
        <dbReference type="PROSITE-ProRule" id="PRU01211"/>
    </source>
</evidence>
<dbReference type="PANTHER" id="PTHR10127:SF814">
    <property type="entry name" value="MEPRIN A SUBUNIT BETA"/>
    <property type="match status" value="1"/>
</dbReference>
<keyword evidence="2" id="KW-0482">Metalloprotease</keyword>